<comment type="caution">
    <text evidence="4">The sequence shown here is derived from an EMBL/GenBank/DDBJ whole genome shotgun (WGS) entry which is preliminary data.</text>
</comment>
<feature type="compositionally biased region" description="Basic and acidic residues" evidence="1">
    <location>
        <begin position="370"/>
        <end position="389"/>
    </location>
</feature>
<accession>A0A813AQS5</accession>
<dbReference type="Gene3D" id="3.40.525.10">
    <property type="entry name" value="CRAL-TRIO lipid binding domain"/>
    <property type="match status" value="1"/>
</dbReference>
<feature type="compositionally biased region" description="Basic and acidic residues" evidence="1">
    <location>
        <begin position="413"/>
        <end position="423"/>
    </location>
</feature>
<dbReference type="CDD" id="cd00170">
    <property type="entry name" value="SEC14"/>
    <property type="match status" value="1"/>
</dbReference>
<dbReference type="InterPro" id="IPR036598">
    <property type="entry name" value="GOLD_dom_sf"/>
</dbReference>
<dbReference type="EMBL" id="CAJNJA010061942">
    <property type="protein sequence ID" value="CAE7875060.1"/>
    <property type="molecule type" value="Genomic_DNA"/>
</dbReference>
<keyword evidence="5" id="KW-1185">Reference proteome</keyword>
<dbReference type="SUPFAM" id="SSF101576">
    <property type="entry name" value="Supernatant protein factor (SPF), C-terminal domain"/>
    <property type="match status" value="1"/>
</dbReference>
<evidence type="ECO:0000259" key="3">
    <source>
        <dbReference type="PROSITE" id="PS50866"/>
    </source>
</evidence>
<dbReference type="Proteomes" id="UP000601435">
    <property type="component" value="Unassembled WGS sequence"/>
</dbReference>
<dbReference type="AlphaFoldDB" id="A0A813AQS5"/>
<organism evidence="4 5">
    <name type="scientific">Symbiodinium necroappetens</name>
    <dbReference type="NCBI Taxonomy" id="1628268"/>
    <lineage>
        <taxon>Eukaryota</taxon>
        <taxon>Sar</taxon>
        <taxon>Alveolata</taxon>
        <taxon>Dinophyceae</taxon>
        <taxon>Suessiales</taxon>
        <taxon>Symbiodiniaceae</taxon>
        <taxon>Symbiodinium</taxon>
    </lineage>
</organism>
<name>A0A813AQS5_9DINO</name>
<reference evidence="4" key="1">
    <citation type="submission" date="2021-02" db="EMBL/GenBank/DDBJ databases">
        <authorList>
            <person name="Dougan E. K."/>
            <person name="Rhodes N."/>
            <person name="Thang M."/>
            <person name="Chan C."/>
        </authorList>
    </citation>
    <scope>NUCLEOTIDE SEQUENCE</scope>
</reference>
<dbReference type="GO" id="GO:0005737">
    <property type="term" value="C:cytoplasm"/>
    <property type="evidence" value="ECO:0007669"/>
    <property type="project" value="TreeGrafter"/>
</dbReference>
<feature type="compositionally biased region" description="Basic and acidic residues" evidence="1">
    <location>
        <begin position="332"/>
        <end position="361"/>
    </location>
</feature>
<feature type="domain" description="CRAL-TRIO" evidence="2">
    <location>
        <begin position="1"/>
        <end position="134"/>
    </location>
</feature>
<dbReference type="PROSITE" id="PS50191">
    <property type="entry name" value="CRAL_TRIO"/>
    <property type="match status" value="1"/>
</dbReference>
<gene>
    <name evidence="4" type="ORF">SNEC2469_LOCUS28466</name>
</gene>
<dbReference type="Gene3D" id="2.60.120.680">
    <property type="entry name" value="GOLD domain"/>
    <property type="match status" value="1"/>
</dbReference>
<evidence type="ECO:0008006" key="6">
    <source>
        <dbReference type="Google" id="ProtNLM"/>
    </source>
</evidence>
<evidence type="ECO:0000313" key="5">
    <source>
        <dbReference type="Proteomes" id="UP000601435"/>
    </source>
</evidence>
<dbReference type="PANTHER" id="PTHR23324:SF83">
    <property type="entry name" value="SEC14-LIKE PROTEIN 2"/>
    <property type="match status" value="1"/>
</dbReference>
<dbReference type="PROSITE" id="PS50866">
    <property type="entry name" value="GOLD"/>
    <property type="match status" value="1"/>
</dbReference>
<evidence type="ECO:0000313" key="4">
    <source>
        <dbReference type="EMBL" id="CAE7875060.1"/>
    </source>
</evidence>
<dbReference type="Pfam" id="PF00650">
    <property type="entry name" value="CRAL_TRIO"/>
    <property type="match status" value="1"/>
</dbReference>
<dbReference type="InterPro" id="IPR009038">
    <property type="entry name" value="GOLD_dom"/>
</dbReference>
<evidence type="ECO:0000256" key="1">
    <source>
        <dbReference type="SAM" id="MobiDB-lite"/>
    </source>
</evidence>
<dbReference type="PANTHER" id="PTHR23324">
    <property type="entry name" value="SEC14 RELATED PROTEIN"/>
    <property type="match status" value="1"/>
</dbReference>
<dbReference type="InterPro" id="IPR001251">
    <property type="entry name" value="CRAL-TRIO_dom"/>
</dbReference>
<dbReference type="OrthoDB" id="438988at2759"/>
<protein>
    <recommendedName>
        <fullName evidence="6">CRAL-TRIO domain-containing protein</fullName>
    </recommendedName>
</protein>
<feature type="region of interest" description="Disordered" evidence="1">
    <location>
        <begin position="261"/>
        <end position="423"/>
    </location>
</feature>
<feature type="compositionally biased region" description="Basic and acidic residues" evidence="1">
    <location>
        <begin position="277"/>
        <end position="296"/>
    </location>
</feature>
<sequence>MLQFQTHLCEWRLLQLEDFARATGQLTGLLIVQDMFAPNGLLNAWRKHGSKSKIMRRLTSMMDEHYPGVMESVLLVNAPWAMHAILRILTPLLPQRVVKKLQVVPMAQTPERLQQLVDESNLPEFLGGSAADAEFVPARAALVANGSGSELFIKAGQTEERSLDLQQGDIAAFGLSVANGLDILFSCHFESEEEAVEEVFTARRLQEESSSFSAPRDGRLVLTFDNSYSWVKPKDVRFELSKLPAEAQCWMKGLEQQAERFAKERQEQEEQTLLQASRHEEESRKRQEDLDRRKAELQQLEAEQEEAASRLPNTSEKQREEELKIAQQALQAEREALQRQRQEQHDAEEKAASDRRTREAELADQQAHLEAQRKEVESCRQRGEAERDAQLQALQQHEAELKKHLGCKGPTGARDETNGLRKF</sequence>
<proteinExistence type="predicted"/>
<evidence type="ECO:0000259" key="2">
    <source>
        <dbReference type="PROSITE" id="PS50191"/>
    </source>
</evidence>
<dbReference type="InterPro" id="IPR051064">
    <property type="entry name" value="SEC14/CRAL-TRIO_domain"/>
</dbReference>
<feature type="domain" description="GOLD" evidence="3">
    <location>
        <begin position="149"/>
        <end position="242"/>
    </location>
</feature>
<dbReference type="InterPro" id="IPR036865">
    <property type="entry name" value="CRAL-TRIO_dom_sf"/>
</dbReference>
<dbReference type="SUPFAM" id="SSF52087">
    <property type="entry name" value="CRAL/TRIO domain"/>
    <property type="match status" value="1"/>
</dbReference>